<evidence type="ECO:0000313" key="1">
    <source>
        <dbReference type="EMBL" id="KAI4387971.1"/>
    </source>
</evidence>
<dbReference type="EMBL" id="CM042880">
    <property type="protein sequence ID" value="KAI4387971.1"/>
    <property type="molecule type" value="Genomic_DNA"/>
</dbReference>
<comment type="caution">
    <text evidence="1">The sequence shown here is derived from an EMBL/GenBank/DDBJ whole genome shotgun (WGS) entry which is preliminary data.</text>
</comment>
<name>A0ACB9SBR2_9MYRT</name>
<gene>
    <name evidence="1" type="ORF">MLD38_000353</name>
</gene>
<evidence type="ECO:0000313" key="2">
    <source>
        <dbReference type="Proteomes" id="UP001057402"/>
    </source>
</evidence>
<sequence>MFPHHFDVNHSEGDSGASTPSLWCTSPPDTPRGRGDIHPRLSPGLRRQAILQGQRELMDMVRNMPESCYELTLKDLVDLPRPPPAPPRLPLEEHIKRPNLDEHHGRRSLGNGNRTTTMGRSGSQGRGQQQEGLLLKMVFPVPVGMAGRRVGGGRKQRKERSEEDCSEEWGVKEGGDSLSWSTISSSGKSSRSSSANSYGNSILAVRHENSASDGVGGCCSFLRWKQLR</sequence>
<accession>A0ACB9SBR2</accession>
<dbReference type="Proteomes" id="UP001057402">
    <property type="component" value="Chromosome 1"/>
</dbReference>
<protein>
    <submittedName>
        <fullName evidence="1">Uncharacterized protein</fullName>
    </submittedName>
</protein>
<organism evidence="1 2">
    <name type="scientific">Melastoma candidum</name>
    <dbReference type="NCBI Taxonomy" id="119954"/>
    <lineage>
        <taxon>Eukaryota</taxon>
        <taxon>Viridiplantae</taxon>
        <taxon>Streptophyta</taxon>
        <taxon>Embryophyta</taxon>
        <taxon>Tracheophyta</taxon>
        <taxon>Spermatophyta</taxon>
        <taxon>Magnoliopsida</taxon>
        <taxon>eudicotyledons</taxon>
        <taxon>Gunneridae</taxon>
        <taxon>Pentapetalae</taxon>
        <taxon>rosids</taxon>
        <taxon>malvids</taxon>
        <taxon>Myrtales</taxon>
        <taxon>Melastomataceae</taxon>
        <taxon>Melastomatoideae</taxon>
        <taxon>Melastomateae</taxon>
        <taxon>Melastoma</taxon>
    </lineage>
</organism>
<proteinExistence type="predicted"/>
<keyword evidence="2" id="KW-1185">Reference proteome</keyword>
<reference evidence="2" key="1">
    <citation type="journal article" date="2023" name="Front. Plant Sci.">
        <title>Chromosomal-level genome assembly of Melastoma candidum provides insights into trichome evolution.</title>
        <authorList>
            <person name="Zhong Y."/>
            <person name="Wu W."/>
            <person name="Sun C."/>
            <person name="Zou P."/>
            <person name="Liu Y."/>
            <person name="Dai S."/>
            <person name="Zhou R."/>
        </authorList>
    </citation>
    <scope>NUCLEOTIDE SEQUENCE [LARGE SCALE GENOMIC DNA]</scope>
</reference>